<keyword evidence="2" id="KW-1185">Reference proteome</keyword>
<dbReference type="KEGG" id="aoe:Clos_1314"/>
<dbReference type="RefSeq" id="WP_012159171.1">
    <property type="nucleotide sequence ID" value="NC_009922.1"/>
</dbReference>
<name>A8MGD1_ALKOO</name>
<sequence>MSADELLKISVLLGINLENLKSDLEYKFAITNEYAYVITEGKDKDIDEILNMDKITVSKVRIAGSRGISSDEIYDSIYLFMPINNELGSIEYELRLANNVHLKEEGGRGYMKKVSSETNRYIFSKSKLYGNVNISNKAKSILAGNINISNATK</sequence>
<dbReference type="AlphaFoldDB" id="A8MGD1"/>
<organism evidence="1 2">
    <name type="scientific">Alkaliphilus oremlandii (strain OhILAs)</name>
    <name type="common">Clostridium oremlandii (strain OhILAs)</name>
    <dbReference type="NCBI Taxonomy" id="350688"/>
    <lineage>
        <taxon>Bacteria</taxon>
        <taxon>Bacillati</taxon>
        <taxon>Bacillota</taxon>
        <taxon>Clostridia</taxon>
        <taxon>Peptostreptococcales</taxon>
        <taxon>Natronincolaceae</taxon>
        <taxon>Alkaliphilus</taxon>
    </lineage>
</organism>
<protein>
    <submittedName>
        <fullName evidence="1">Uncharacterized protein</fullName>
    </submittedName>
</protein>
<evidence type="ECO:0000313" key="2">
    <source>
        <dbReference type="Proteomes" id="UP000000269"/>
    </source>
</evidence>
<gene>
    <name evidence="1" type="ordered locus">Clos_1314</name>
</gene>
<accession>A8MGD1</accession>
<proteinExistence type="predicted"/>
<dbReference type="Proteomes" id="UP000000269">
    <property type="component" value="Chromosome"/>
</dbReference>
<dbReference type="HOGENOM" id="CLU_1709414_0_0_9"/>
<dbReference type="OrthoDB" id="9875677at2"/>
<evidence type="ECO:0000313" key="1">
    <source>
        <dbReference type="EMBL" id="ABW18859.1"/>
    </source>
</evidence>
<dbReference type="STRING" id="350688.Clos_1314"/>
<dbReference type="EMBL" id="CP000853">
    <property type="protein sequence ID" value="ABW18859.1"/>
    <property type="molecule type" value="Genomic_DNA"/>
</dbReference>
<reference evidence="2" key="1">
    <citation type="submission" date="2007-10" db="EMBL/GenBank/DDBJ databases">
        <title>Complete genome of Alkaliphilus oremlandii OhILAs.</title>
        <authorList>
            <person name="Copeland A."/>
            <person name="Lucas S."/>
            <person name="Lapidus A."/>
            <person name="Barry K."/>
            <person name="Detter J.C."/>
            <person name="Glavina del Rio T."/>
            <person name="Hammon N."/>
            <person name="Israni S."/>
            <person name="Dalin E."/>
            <person name="Tice H."/>
            <person name="Pitluck S."/>
            <person name="Chain P."/>
            <person name="Malfatti S."/>
            <person name="Shin M."/>
            <person name="Vergez L."/>
            <person name="Schmutz J."/>
            <person name="Larimer F."/>
            <person name="Land M."/>
            <person name="Hauser L."/>
            <person name="Kyrpides N."/>
            <person name="Mikhailova N."/>
            <person name="Stolz J.F."/>
            <person name="Dawson A."/>
            <person name="Fisher E."/>
            <person name="Crable B."/>
            <person name="Perera E."/>
            <person name="Lisak J."/>
            <person name="Ranganathan M."/>
            <person name="Basu P."/>
            <person name="Richardson P."/>
        </authorList>
    </citation>
    <scope>NUCLEOTIDE SEQUENCE [LARGE SCALE GENOMIC DNA]</scope>
    <source>
        <strain evidence="2">OhILAs</strain>
    </source>
</reference>